<dbReference type="Gene3D" id="1.10.510.10">
    <property type="entry name" value="Transferase(Phosphotransferase) domain 1"/>
    <property type="match status" value="1"/>
</dbReference>
<protein>
    <submittedName>
        <fullName evidence="6">Protein kinase domain-containing protein</fullName>
    </submittedName>
</protein>
<dbReference type="GO" id="GO:0005634">
    <property type="term" value="C:nucleus"/>
    <property type="evidence" value="ECO:0007669"/>
    <property type="project" value="TreeGrafter"/>
</dbReference>
<dbReference type="GO" id="GO:0005829">
    <property type="term" value="C:cytosol"/>
    <property type="evidence" value="ECO:0007669"/>
    <property type="project" value="TreeGrafter"/>
</dbReference>
<reference evidence="6" key="2">
    <citation type="submission" date="2020-10" db="UniProtKB">
        <authorList>
            <consortium name="WormBaseParasite"/>
        </authorList>
    </citation>
    <scope>IDENTIFICATION</scope>
</reference>
<dbReference type="WBParaSite" id="Pan_g20082.t1">
    <property type="protein sequence ID" value="Pan_g20082.t1"/>
    <property type="gene ID" value="Pan_g20082"/>
</dbReference>
<evidence type="ECO:0000259" key="4">
    <source>
        <dbReference type="PROSITE" id="PS50011"/>
    </source>
</evidence>
<keyword evidence="1" id="KW-0547">Nucleotide-binding</keyword>
<sequence length="1065" mass="116200">MLLINRPSQPAPQDCKKRVTKFAVRRQNVNGFHAGGRRRHCTSCRRVAHRLLAACCVDCLIYIEDSFASRSVVKARAQLSEITVDSVRFGEAMSMSRVIPCWGYCLLSCLAKVSVSLFWLGSVGSIGVFINVTAAVHCDLIEGLLTCLTTSPHNKDAPASVQTAAAVTTPTQSAQNLVLSAVPPPSARLLNHFHVGPSGNLNGSASGNSLIAPNSTNAPGATSKSKSTCAPYSPYLKVLAEERSKHAVHDLNTLTTADSVDAPEHDEMRLDHCQSPAASTSSSSTTASLDDTAPAEDEPDDSGVIVPMSNGTAVRKNGCTDVASSTTSSSSSDKTPKAGSTNGKKAAPSALKKHTVIGGNASSDAPSDNASGAVNRRWLILMEPIAALHIDVILGAKGRIFRTDDSLASVLGYECTNRLFGTEIHKLLPSLDLSKDAVGKEQQLCGVTVKKNGVPFSVVVHSDFVDDQTPLSYEIQIRSLASINGVVTITESGLLYSFNENFLHELVGRMPGTPGSEWSDGKCVLKITDLIPEFFETMHEQHKDDASETGSTDTEISDNEDWQRHRMGSVPSTSSLVEVPDEPGLLDENELAELIEENRTQAKAHTVYPGVFVSLAKHHDGILIPIRFEIAPLDVQSSPQLYAVCVSFERSIDHGFSQLTAEDEEAMAAASVGARSGSSDSSVRRLRLSDDNEDDFSFVAKTEPKFSIGGAVASTTAVDAAASEANLSLDTLEDENSALVRGEYSKYYDTFQLIGNGAFGSVKLSAMKDSGLLAVTKFVNKSKVLPESWVKSERRNRMVPIEVHLLETLNHKNIVRVLDVFENDTHCQLVMEKLGCGMDLFEFIDNQPKLDEALTSYIFRQIVSAVSYLHDRHIVHRDLKDENVIIDQHFHCKLIDFGSAAYFGENIVFSTFCGTMEYCSPEVLTGNKYLGPELEMWSLGVLLYTLVFFENPFRTVEETIQANFELPWSISEGLYQVLAWLLQPDPHHRATIKDIRTHWWVTQPVDLKKYKFQEMLKNCDRAQVVPPMYVSDLTDHLKNGSSCSNIASTSQLTIDKQESGVVSAR</sequence>
<dbReference type="PANTHER" id="PTHR24346:SF51">
    <property type="entry name" value="PAS DOMAIN-CONTAINING SERINE_THREONINE-PROTEIN KINASE"/>
    <property type="match status" value="1"/>
</dbReference>
<dbReference type="Pfam" id="PF00069">
    <property type="entry name" value="Pkinase"/>
    <property type="match status" value="1"/>
</dbReference>
<proteinExistence type="predicted"/>
<evidence type="ECO:0000256" key="3">
    <source>
        <dbReference type="SAM" id="MobiDB-lite"/>
    </source>
</evidence>
<keyword evidence="5" id="KW-1185">Reference proteome</keyword>
<name>A0A7E4VGF7_PANRE</name>
<evidence type="ECO:0000256" key="1">
    <source>
        <dbReference type="ARBA" id="ARBA00022741"/>
    </source>
</evidence>
<evidence type="ECO:0000313" key="5">
    <source>
        <dbReference type="Proteomes" id="UP000492821"/>
    </source>
</evidence>
<dbReference type="PANTHER" id="PTHR24346">
    <property type="entry name" value="MAP/MICROTUBULE AFFINITY-REGULATING KINASE"/>
    <property type="match status" value="1"/>
</dbReference>
<dbReference type="GO" id="GO:0035556">
    <property type="term" value="P:intracellular signal transduction"/>
    <property type="evidence" value="ECO:0007669"/>
    <property type="project" value="TreeGrafter"/>
</dbReference>
<feature type="region of interest" description="Disordered" evidence="3">
    <location>
        <begin position="540"/>
        <end position="581"/>
    </location>
</feature>
<keyword evidence="2" id="KW-0067">ATP-binding</keyword>
<accession>A0A7E4VGF7</accession>
<reference evidence="5" key="1">
    <citation type="journal article" date="2013" name="Genetics">
        <title>The draft genome and transcriptome of Panagrellus redivivus are shaped by the harsh demands of a free-living lifestyle.</title>
        <authorList>
            <person name="Srinivasan J."/>
            <person name="Dillman A.R."/>
            <person name="Macchietto M.G."/>
            <person name="Heikkinen L."/>
            <person name="Lakso M."/>
            <person name="Fracchia K.M."/>
            <person name="Antoshechkin I."/>
            <person name="Mortazavi A."/>
            <person name="Wong G."/>
            <person name="Sternberg P.W."/>
        </authorList>
    </citation>
    <scope>NUCLEOTIDE SEQUENCE [LARGE SCALE GENOMIC DNA]</scope>
    <source>
        <strain evidence="5">MT8872</strain>
    </source>
</reference>
<dbReference type="PROSITE" id="PS00108">
    <property type="entry name" value="PROTEIN_KINASE_ST"/>
    <property type="match status" value="1"/>
</dbReference>
<dbReference type="GO" id="GO:0045719">
    <property type="term" value="P:negative regulation of glycogen biosynthetic process"/>
    <property type="evidence" value="ECO:0007669"/>
    <property type="project" value="TreeGrafter"/>
</dbReference>
<feature type="compositionally biased region" description="Low complexity" evidence="3">
    <location>
        <begin position="275"/>
        <end position="292"/>
    </location>
</feature>
<dbReference type="GO" id="GO:0004674">
    <property type="term" value="F:protein serine/threonine kinase activity"/>
    <property type="evidence" value="ECO:0007669"/>
    <property type="project" value="TreeGrafter"/>
</dbReference>
<feature type="compositionally biased region" description="Polar residues" evidence="3">
    <location>
        <begin position="211"/>
        <end position="228"/>
    </location>
</feature>
<dbReference type="InterPro" id="IPR011009">
    <property type="entry name" value="Kinase-like_dom_sf"/>
</dbReference>
<evidence type="ECO:0000313" key="6">
    <source>
        <dbReference type="WBParaSite" id="Pan_g20082.t1"/>
    </source>
</evidence>
<dbReference type="Proteomes" id="UP000492821">
    <property type="component" value="Unassembled WGS sequence"/>
</dbReference>
<dbReference type="InterPro" id="IPR008271">
    <property type="entry name" value="Ser/Thr_kinase_AS"/>
</dbReference>
<dbReference type="AlphaFoldDB" id="A0A7E4VGF7"/>
<organism evidence="5 6">
    <name type="scientific">Panagrellus redivivus</name>
    <name type="common">Microworm</name>
    <dbReference type="NCBI Taxonomy" id="6233"/>
    <lineage>
        <taxon>Eukaryota</taxon>
        <taxon>Metazoa</taxon>
        <taxon>Ecdysozoa</taxon>
        <taxon>Nematoda</taxon>
        <taxon>Chromadorea</taxon>
        <taxon>Rhabditida</taxon>
        <taxon>Tylenchina</taxon>
        <taxon>Panagrolaimomorpha</taxon>
        <taxon>Panagrolaimoidea</taxon>
        <taxon>Panagrolaimidae</taxon>
        <taxon>Panagrellus</taxon>
    </lineage>
</organism>
<dbReference type="Gene3D" id="3.30.200.20">
    <property type="entry name" value="Phosphorylase Kinase, domain 1"/>
    <property type="match status" value="1"/>
</dbReference>
<evidence type="ECO:0000256" key="2">
    <source>
        <dbReference type="ARBA" id="ARBA00022840"/>
    </source>
</evidence>
<dbReference type="PROSITE" id="PS50011">
    <property type="entry name" value="PROTEIN_KINASE_DOM"/>
    <property type="match status" value="1"/>
</dbReference>
<feature type="region of interest" description="Disordered" evidence="3">
    <location>
        <begin position="204"/>
        <end position="228"/>
    </location>
</feature>
<dbReference type="SMART" id="SM00220">
    <property type="entry name" value="S_TKc"/>
    <property type="match status" value="1"/>
</dbReference>
<feature type="domain" description="Protein kinase" evidence="4">
    <location>
        <begin position="748"/>
        <end position="1001"/>
    </location>
</feature>
<feature type="region of interest" description="Disordered" evidence="3">
    <location>
        <begin position="272"/>
        <end position="351"/>
    </location>
</feature>
<dbReference type="FunFam" id="1.10.510.10:FF:000351">
    <property type="entry name" value="PAS domain-containing serine/threonine-protein kinase"/>
    <property type="match status" value="1"/>
</dbReference>
<dbReference type="InterPro" id="IPR000719">
    <property type="entry name" value="Prot_kinase_dom"/>
</dbReference>
<dbReference type="SUPFAM" id="SSF56112">
    <property type="entry name" value="Protein kinase-like (PK-like)"/>
    <property type="match status" value="1"/>
</dbReference>
<dbReference type="GO" id="GO:0005524">
    <property type="term" value="F:ATP binding"/>
    <property type="evidence" value="ECO:0007669"/>
    <property type="project" value="UniProtKB-KW"/>
</dbReference>